<name>A0A1R0H0P1_9FUNG</name>
<evidence type="ECO:0000313" key="1">
    <source>
        <dbReference type="EMBL" id="OLY82695.1"/>
    </source>
</evidence>
<gene>
    <name evidence="1" type="ORF">AYI68_g3166</name>
</gene>
<dbReference type="Proteomes" id="UP000187455">
    <property type="component" value="Unassembled WGS sequence"/>
</dbReference>
<evidence type="ECO:0000313" key="2">
    <source>
        <dbReference type="Proteomes" id="UP000187455"/>
    </source>
</evidence>
<organism evidence="1 2">
    <name type="scientific">Smittium mucronatum</name>
    <dbReference type="NCBI Taxonomy" id="133383"/>
    <lineage>
        <taxon>Eukaryota</taxon>
        <taxon>Fungi</taxon>
        <taxon>Fungi incertae sedis</taxon>
        <taxon>Zoopagomycota</taxon>
        <taxon>Kickxellomycotina</taxon>
        <taxon>Harpellomycetes</taxon>
        <taxon>Harpellales</taxon>
        <taxon>Legeriomycetaceae</taxon>
        <taxon>Smittium</taxon>
    </lineage>
</organism>
<reference evidence="1 2" key="1">
    <citation type="journal article" date="2016" name="Mol. Biol. Evol.">
        <title>Genome-Wide Survey of Gut Fungi (Harpellales) Reveals the First Horizontally Transferred Ubiquitin Gene from a Mosquito Host.</title>
        <authorList>
            <person name="Wang Y."/>
            <person name="White M.M."/>
            <person name="Kvist S."/>
            <person name="Moncalvo J.M."/>
        </authorList>
    </citation>
    <scope>NUCLEOTIDE SEQUENCE [LARGE SCALE GENOMIC DNA]</scope>
    <source>
        <strain evidence="1 2">ALG-7-W6</strain>
    </source>
</reference>
<dbReference type="EMBL" id="LSSL01001317">
    <property type="protein sequence ID" value="OLY82695.1"/>
    <property type="molecule type" value="Genomic_DNA"/>
</dbReference>
<proteinExistence type="predicted"/>
<evidence type="ECO:0008006" key="3">
    <source>
        <dbReference type="Google" id="ProtNLM"/>
    </source>
</evidence>
<dbReference type="AlphaFoldDB" id="A0A1R0H0P1"/>
<keyword evidence="2" id="KW-1185">Reference proteome</keyword>
<accession>A0A1R0H0P1</accession>
<comment type="caution">
    <text evidence="1">The sequence shown here is derived from an EMBL/GenBank/DDBJ whole genome shotgun (WGS) entry which is preliminary data.</text>
</comment>
<sequence length="122" mass="13881">MKFKVYPRLVLGGTDSNGSIVLSRLAIDKADNPNNHLWVLKEMEKIAISLGLDFNPKYSIADSAPQLSKAIQEFRPGSTRINCWTHVHINIQRMNMTLPECFKNKFLDEVGLIQPSSRQRKV</sequence>
<protein>
    <recommendedName>
        <fullName evidence="3">MULE transposase domain-containing protein</fullName>
    </recommendedName>
</protein>